<accession>A0A8H8UFG6</accession>
<dbReference type="GO" id="GO:0000293">
    <property type="term" value="F:ferric-chelate reductase activity"/>
    <property type="evidence" value="ECO:0007669"/>
    <property type="project" value="UniProtKB-ARBA"/>
</dbReference>
<keyword evidence="8" id="KW-0406">Ion transport</keyword>
<evidence type="ECO:0000256" key="10">
    <source>
        <dbReference type="SAM" id="Phobius"/>
    </source>
</evidence>
<dbReference type="SFLD" id="SFLDS00052">
    <property type="entry name" value="Ferric_Reductase_Domain"/>
    <property type="match status" value="1"/>
</dbReference>
<reference evidence="12 13" key="1">
    <citation type="submission" date="2018-05" db="EMBL/GenBank/DDBJ databases">
        <title>Genome sequencing and assembly of the regulated plant pathogen Lachnellula willkommii and related sister species for the development of diagnostic species identification markers.</title>
        <authorList>
            <person name="Giroux E."/>
            <person name="Bilodeau G."/>
        </authorList>
    </citation>
    <scope>NUCLEOTIDE SEQUENCE [LARGE SCALE GENOMIC DNA]</scope>
    <source>
        <strain evidence="12 13">CBS 160.35</strain>
    </source>
</reference>
<proteinExistence type="inferred from homology"/>
<evidence type="ECO:0000313" key="12">
    <source>
        <dbReference type="EMBL" id="TVY41885.1"/>
    </source>
</evidence>
<evidence type="ECO:0000259" key="11">
    <source>
        <dbReference type="PROSITE" id="PS51384"/>
    </source>
</evidence>
<dbReference type="PROSITE" id="PS51384">
    <property type="entry name" value="FAD_FR"/>
    <property type="match status" value="1"/>
</dbReference>
<feature type="transmembrane region" description="Helical" evidence="10">
    <location>
        <begin position="209"/>
        <end position="230"/>
    </location>
</feature>
<keyword evidence="5" id="KW-0249">Electron transport</keyword>
<dbReference type="InterPro" id="IPR013112">
    <property type="entry name" value="FAD-bd_8"/>
</dbReference>
<dbReference type="GO" id="GO:0006879">
    <property type="term" value="P:intracellular iron ion homeostasis"/>
    <property type="evidence" value="ECO:0007669"/>
    <property type="project" value="TreeGrafter"/>
</dbReference>
<feature type="transmembrane region" description="Helical" evidence="10">
    <location>
        <begin position="178"/>
        <end position="197"/>
    </location>
</feature>
<dbReference type="InterPro" id="IPR039261">
    <property type="entry name" value="FNR_nucleotide-bd"/>
</dbReference>
<dbReference type="InterPro" id="IPR051410">
    <property type="entry name" value="Ferric/Cupric_Reductase"/>
</dbReference>
<keyword evidence="4 10" id="KW-0812">Transmembrane</keyword>
<dbReference type="PANTHER" id="PTHR32361:SF28">
    <property type="entry name" value="FRP1P"/>
    <property type="match status" value="1"/>
</dbReference>
<dbReference type="InterPro" id="IPR017927">
    <property type="entry name" value="FAD-bd_FR_type"/>
</dbReference>
<dbReference type="Pfam" id="PF01794">
    <property type="entry name" value="Ferric_reduct"/>
    <property type="match status" value="1"/>
</dbReference>
<feature type="domain" description="FAD-binding FR-type" evidence="11">
    <location>
        <begin position="268"/>
        <end position="396"/>
    </location>
</feature>
<evidence type="ECO:0000313" key="13">
    <source>
        <dbReference type="Proteomes" id="UP000443090"/>
    </source>
</evidence>
<gene>
    <name evidence="12" type="primary">frp1</name>
    <name evidence="12" type="ORF">LOCC1_G005118</name>
</gene>
<dbReference type="OrthoDB" id="10006946at2759"/>
<dbReference type="CDD" id="cd06186">
    <property type="entry name" value="NOX_Duox_like_FAD_NADP"/>
    <property type="match status" value="1"/>
</dbReference>
<evidence type="ECO:0000256" key="3">
    <source>
        <dbReference type="ARBA" id="ARBA00022448"/>
    </source>
</evidence>
<evidence type="ECO:0000256" key="6">
    <source>
        <dbReference type="ARBA" id="ARBA00022989"/>
    </source>
</evidence>
<dbReference type="Pfam" id="PF08022">
    <property type="entry name" value="FAD_binding_8"/>
    <property type="match status" value="1"/>
</dbReference>
<evidence type="ECO:0000256" key="7">
    <source>
        <dbReference type="ARBA" id="ARBA00023002"/>
    </source>
</evidence>
<evidence type="ECO:0000256" key="9">
    <source>
        <dbReference type="ARBA" id="ARBA00023136"/>
    </source>
</evidence>
<dbReference type="InterPro" id="IPR013121">
    <property type="entry name" value="Fe_red_NAD-bd_6"/>
</dbReference>
<dbReference type="SFLD" id="SFLDG01168">
    <property type="entry name" value="Ferric_reductase_subgroup_(FRE"/>
    <property type="match status" value="1"/>
</dbReference>
<comment type="similarity">
    <text evidence="2">Belongs to the ferric reductase (FRE) family.</text>
</comment>
<feature type="transmembrane region" description="Helical" evidence="10">
    <location>
        <begin position="237"/>
        <end position="254"/>
    </location>
</feature>
<sequence>MPSWPYHFIDLNDQQKHARRILLDRYGVYAQLSALVPVAVILLFRLGSWVLSERRRQQKYTAVPTSPGLKKERLSDSGGLVIRWRRLEWWLKSDVRAGWGIRGRWIAGLAWGAWLLFLSVHRTGDDYLHITKRFGEVAMSQFPMHYILSMKSAYSPLSLVLNSSHEELNPWHRLSGRIIYSLLALHASWYLNFFIQAGVLAKRLKSLDVIIGVAAFIGLTIISTTSLAFVRRWSYRVFFVVHLIIGVTILPLLYFHASHLRLYVVEALAIFTFDIVCRKLDTTTGFATIIPVPHTKLVKLKIPVPTSKIKRFHAAPGQHVYLSIPPESTPPTTTTPSIHDLLFNPFTVADVGENDITLVLRTLNGPTTKAIDNLGHLTKAKPPINIEGPLGSSRRFTKLAQNYDRILLFAGGVGATFTLPIYYHLQKQLESEARSPDRLTCIWSMRSAAEASWAVEPEASEKIDDDANVKIFLTRTREDQMQEPVPADGSIELDDLTREEEPVKATGGRDRPDIGKIVDGVFRAGHEEKVAVLVCGPVGMAREVRKEVGKWVNKGRDVWFHDESFGW</sequence>
<evidence type="ECO:0000256" key="5">
    <source>
        <dbReference type="ARBA" id="ARBA00022982"/>
    </source>
</evidence>
<comment type="caution">
    <text evidence="12">The sequence shown here is derived from an EMBL/GenBank/DDBJ whole genome shotgun (WGS) entry which is preliminary data.</text>
</comment>
<dbReference type="Gene3D" id="3.40.50.80">
    <property type="entry name" value="Nucleotide-binding domain of ferredoxin-NADP reductase (FNR) module"/>
    <property type="match status" value="1"/>
</dbReference>
<dbReference type="GO" id="GO:0005886">
    <property type="term" value="C:plasma membrane"/>
    <property type="evidence" value="ECO:0007669"/>
    <property type="project" value="TreeGrafter"/>
</dbReference>
<keyword evidence="7" id="KW-0560">Oxidoreductase</keyword>
<keyword evidence="6 10" id="KW-1133">Transmembrane helix</keyword>
<keyword evidence="13" id="KW-1185">Reference proteome</keyword>
<dbReference type="EMBL" id="QGMI01000364">
    <property type="protein sequence ID" value="TVY41885.1"/>
    <property type="molecule type" value="Genomic_DNA"/>
</dbReference>
<dbReference type="Pfam" id="PF08030">
    <property type="entry name" value="NAD_binding_6"/>
    <property type="match status" value="1"/>
</dbReference>
<protein>
    <submittedName>
        <fullName evidence="12">Ferric reductase transmembrane component</fullName>
    </submittedName>
</protein>
<dbReference type="SUPFAM" id="SSF52343">
    <property type="entry name" value="Ferredoxin reductase-like, C-terminal NADP-linked domain"/>
    <property type="match status" value="1"/>
</dbReference>
<evidence type="ECO:0000256" key="4">
    <source>
        <dbReference type="ARBA" id="ARBA00022692"/>
    </source>
</evidence>
<dbReference type="Proteomes" id="UP000443090">
    <property type="component" value="Unassembled WGS sequence"/>
</dbReference>
<evidence type="ECO:0000256" key="2">
    <source>
        <dbReference type="ARBA" id="ARBA00006278"/>
    </source>
</evidence>
<feature type="transmembrane region" description="Helical" evidence="10">
    <location>
        <begin position="28"/>
        <end position="51"/>
    </location>
</feature>
<comment type="subcellular location">
    <subcellularLocation>
        <location evidence="1">Membrane</location>
        <topology evidence="1">Multi-pass membrane protein</topology>
    </subcellularLocation>
</comment>
<dbReference type="AlphaFoldDB" id="A0A8H8UFG6"/>
<organism evidence="12 13">
    <name type="scientific">Lachnellula occidentalis</name>
    <dbReference type="NCBI Taxonomy" id="215460"/>
    <lineage>
        <taxon>Eukaryota</taxon>
        <taxon>Fungi</taxon>
        <taxon>Dikarya</taxon>
        <taxon>Ascomycota</taxon>
        <taxon>Pezizomycotina</taxon>
        <taxon>Leotiomycetes</taxon>
        <taxon>Helotiales</taxon>
        <taxon>Lachnaceae</taxon>
        <taxon>Lachnellula</taxon>
    </lineage>
</organism>
<dbReference type="GO" id="GO:0006826">
    <property type="term" value="P:iron ion transport"/>
    <property type="evidence" value="ECO:0007669"/>
    <property type="project" value="TreeGrafter"/>
</dbReference>
<dbReference type="PANTHER" id="PTHR32361">
    <property type="entry name" value="FERRIC/CUPRIC REDUCTASE TRANSMEMBRANE COMPONENT"/>
    <property type="match status" value="1"/>
</dbReference>
<evidence type="ECO:0000256" key="8">
    <source>
        <dbReference type="ARBA" id="ARBA00023065"/>
    </source>
</evidence>
<keyword evidence="9 10" id="KW-0472">Membrane</keyword>
<keyword evidence="3" id="KW-0813">Transport</keyword>
<dbReference type="GO" id="GO:0015677">
    <property type="term" value="P:copper ion import"/>
    <property type="evidence" value="ECO:0007669"/>
    <property type="project" value="TreeGrafter"/>
</dbReference>
<evidence type="ECO:0000256" key="1">
    <source>
        <dbReference type="ARBA" id="ARBA00004141"/>
    </source>
</evidence>
<name>A0A8H8UFG6_9HELO</name>
<dbReference type="InterPro" id="IPR013130">
    <property type="entry name" value="Fe3_Rdtase_TM_dom"/>
</dbReference>